<evidence type="ECO:0000313" key="15">
    <source>
        <dbReference type="EMBL" id="MFD2628843.1"/>
    </source>
</evidence>
<dbReference type="InterPro" id="IPR023170">
    <property type="entry name" value="HhH_base_excis_C"/>
</dbReference>
<organism evidence="15 16">
    <name type="scientific">Oceanobacillus kapialis</name>
    <dbReference type="NCBI Taxonomy" id="481353"/>
    <lineage>
        <taxon>Bacteria</taxon>
        <taxon>Bacillati</taxon>
        <taxon>Bacillota</taxon>
        <taxon>Bacilli</taxon>
        <taxon>Bacillales</taxon>
        <taxon>Bacillaceae</taxon>
        <taxon>Oceanobacillus</taxon>
    </lineage>
</organism>
<sequence>MKNILLQNFNISDFQKDLINWYQANKRDLPWRKDQDPYKVWVSEIMLQQTKVDTVIPYFHCFISNFPTVEALAAADQQDVLKSWEGLGYYSRARNLQNAVREVVASYDGVVPDNPKELGDLKGIGPYTKGAILSIAYNKPEPAVDGNVMRVFSRLFYIEDDIAQPKTRKLFEAYVREVIDHDDPSSFNQAVMELGAIICTPKSPACMLCPVQEYCQAFSEGVQENLPVKKKAKKQRKIPYVALLIRTPEDKYVIEKRSSDGLLADLWQFPMVPVGEIGYSHIESWFYQEYGISLNMKDHAGKLKHVFSHLIWELEIYHAEAELTTVEDERLRLVAKEDIANYPFPVSHQKMMVHLNTV</sequence>
<dbReference type="PROSITE" id="PS00764">
    <property type="entry name" value="ENDONUCLEASE_III_1"/>
    <property type="match status" value="1"/>
</dbReference>
<keyword evidence="12 13" id="KW-0326">Glycosidase</keyword>
<evidence type="ECO:0000256" key="4">
    <source>
        <dbReference type="ARBA" id="ARBA00022023"/>
    </source>
</evidence>
<dbReference type="InterPro" id="IPR044298">
    <property type="entry name" value="MIG/MutY"/>
</dbReference>
<comment type="similarity">
    <text evidence="2 13">Belongs to the Nth/MutY family.</text>
</comment>
<evidence type="ECO:0000256" key="10">
    <source>
        <dbReference type="ARBA" id="ARBA00023014"/>
    </source>
</evidence>
<dbReference type="EC" id="3.2.2.31" evidence="3 13"/>
<keyword evidence="16" id="KW-1185">Reference proteome</keyword>
<dbReference type="EMBL" id="JBHUMX010000020">
    <property type="protein sequence ID" value="MFD2628843.1"/>
    <property type="molecule type" value="Genomic_DNA"/>
</dbReference>
<comment type="function">
    <text evidence="13">Adenine glycosylase active on G-A mispairs.</text>
</comment>
<dbReference type="InterPro" id="IPR005760">
    <property type="entry name" value="A/G_AdeGlyc_MutY"/>
</dbReference>
<keyword evidence="6" id="KW-0479">Metal-binding</keyword>
<dbReference type="Pfam" id="PF00730">
    <property type="entry name" value="HhH-GPD"/>
    <property type="match status" value="1"/>
</dbReference>
<comment type="cofactor">
    <cofactor evidence="13">
        <name>[4Fe-4S] cluster</name>
        <dbReference type="ChEBI" id="CHEBI:49883"/>
    </cofactor>
    <text evidence="13">Binds 1 [4Fe-4S] cluster.</text>
</comment>
<feature type="domain" description="HhH-GPD" evidence="14">
    <location>
        <begin position="46"/>
        <end position="197"/>
    </location>
</feature>
<dbReference type="InterPro" id="IPR003651">
    <property type="entry name" value="Endonuclease3_FeS-loop_motif"/>
</dbReference>
<evidence type="ECO:0000256" key="12">
    <source>
        <dbReference type="ARBA" id="ARBA00023295"/>
    </source>
</evidence>
<evidence type="ECO:0000256" key="9">
    <source>
        <dbReference type="ARBA" id="ARBA00023004"/>
    </source>
</evidence>
<keyword evidence="11" id="KW-0234">DNA repair</keyword>
<dbReference type="Pfam" id="PF00633">
    <property type="entry name" value="HHH"/>
    <property type="match status" value="1"/>
</dbReference>
<dbReference type="SUPFAM" id="SSF55811">
    <property type="entry name" value="Nudix"/>
    <property type="match status" value="1"/>
</dbReference>
<evidence type="ECO:0000256" key="11">
    <source>
        <dbReference type="ARBA" id="ARBA00023204"/>
    </source>
</evidence>
<evidence type="ECO:0000256" key="8">
    <source>
        <dbReference type="ARBA" id="ARBA00022801"/>
    </source>
</evidence>
<keyword evidence="10" id="KW-0411">Iron-sulfur</keyword>
<evidence type="ECO:0000259" key="14">
    <source>
        <dbReference type="SMART" id="SM00478"/>
    </source>
</evidence>
<dbReference type="Gene3D" id="1.10.340.30">
    <property type="entry name" value="Hypothetical protein, domain 2"/>
    <property type="match status" value="1"/>
</dbReference>
<accession>A0ABW5PZV8</accession>
<name>A0ABW5PZV8_9BACI</name>
<dbReference type="RefSeq" id="WP_379561593.1">
    <property type="nucleotide sequence ID" value="NZ_CP085256.1"/>
</dbReference>
<evidence type="ECO:0000256" key="1">
    <source>
        <dbReference type="ARBA" id="ARBA00000843"/>
    </source>
</evidence>
<dbReference type="InterPro" id="IPR003265">
    <property type="entry name" value="HhH-GPD_domain"/>
</dbReference>
<dbReference type="Proteomes" id="UP001597451">
    <property type="component" value="Unassembled WGS sequence"/>
</dbReference>
<dbReference type="CDD" id="cd00056">
    <property type="entry name" value="ENDO3c"/>
    <property type="match status" value="1"/>
</dbReference>
<dbReference type="PANTHER" id="PTHR42944">
    <property type="entry name" value="ADENINE DNA GLYCOSYLASE"/>
    <property type="match status" value="1"/>
</dbReference>
<dbReference type="Pfam" id="PF10576">
    <property type="entry name" value="EndIII_4Fe-2S"/>
    <property type="match status" value="1"/>
</dbReference>
<dbReference type="Pfam" id="PF14815">
    <property type="entry name" value="NUDIX_4"/>
    <property type="match status" value="1"/>
</dbReference>
<evidence type="ECO:0000313" key="16">
    <source>
        <dbReference type="Proteomes" id="UP001597451"/>
    </source>
</evidence>
<evidence type="ECO:0000256" key="6">
    <source>
        <dbReference type="ARBA" id="ARBA00022723"/>
    </source>
</evidence>
<evidence type="ECO:0000256" key="3">
    <source>
        <dbReference type="ARBA" id="ARBA00012045"/>
    </source>
</evidence>
<evidence type="ECO:0000256" key="7">
    <source>
        <dbReference type="ARBA" id="ARBA00022763"/>
    </source>
</evidence>
<dbReference type="InterPro" id="IPR015797">
    <property type="entry name" value="NUDIX_hydrolase-like_dom_sf"/>
</dbReference>
<evidence type="ECO:0000256" key="5">
    <source>
        <dbReference type="ARBA" id="ARBA00022485"/>
    </source>
</evidence>
<keyword evidence="7 13" id="KW-0227">DNA damage</keyword>
<dbReference type="Gene3D" id="1.10.1670.10">
    <property type="entry name" value="Helix-hairpin-Helix base-excision DNA repair enzymes (C-terminal)"/>
    <property type="match status" value="1"/>
</dbReference>
<comment type="catalytic activity">
    <reaction evidence="1 13">
        <text>Hydrolyzes free adenine bases from 7,8-dihydro-8-oxoguanine:adenine mismatched double-stranded DNA, leaving an apurinic site.</text>
        <dbReference type="EC" id="3.2.2.31"/>
    </reaction>
</comment>
<evidence type="ECO:0000256" key="13">
    <source>
        <dbReference type="RuleBase" id="RU365096"/>
    </source>
</evidence>
<dbReference type="InterPro" id="IPR011257">
    <property type="entry name" value="DNA_glycosylase"/>
</dbReference>
<gene>
    <name evidence="15" type="primary">mutY</name>
    <name evidence="15" type="ORF">ACFSUN_08585</name>
</gene>
<evidence type="ECO:0000256" key="2">
    <source>
        <dbReference type="ARBA" id="ARBA00008343"/>
    </source>
</evidence>
<keyword evidence="9 13" id="KW-0408">Iron</keyword>
<dbReference type="InterPro" id="IPR029119">
    <property type="entry name" value="MutY_C"/>
</dbReference>
<dbReference type="SMART" id="SM00525">
    <property type="entry name" value="FES"/>
    <property type="match status" value="1"/>
</dbReference>
<dbReference type="InterPro" id="IPR004035">
    <property type="entry name" value="Endouclease-III_FeS-bd_BS"/>
</dbReference>
<protein>
    <recommendedName>
        <fullName evidence="4 13">Adenine DNA glycosylase</fullName>
        <ecNumber evidence="3 13">3.2.2.31</ecNumber>
    </recommendedName>
</protein>
<dbReference type="PANTHER" id="PTHR42944:SF1">
    <property type="entry name" value="ADENINE DNA GLYCOSYLASE"/>
    <property type="match status" value="1"/>
</dbReference>
<dbReference type="CDD" id="cd03431">
    <property type="entry name" value="NUDIX_DNA_Glycosylase_C-MutY"/>
    <property type="match status" value="1"/>
</dbReference>
<dbReference type="SUPFAM" id="SSF48150">
    <property type="entry name" value="DNA-glycosylase"/>
    <property type="match status" value="1"/>
</dbReference>
<dbReference type="NCBIfam" id="TIGR01084">
    <property type="entry name" value="mutY"/>
    <property type="match status" value="1"/>
</dbReference>
<dbReference type="GO" id="GO:0000701">
    <property type="term" value="F:purine-specific mismatch base pair DNA N-glycosylase activity"/>
    <property type="evidence" value="ECO:0007669"/>
    <property type="project" value="UniProtKB-EC"/>
</dbReference>
<dbReference type="SMART" id="SM00478">
    <property type="entry name" value="ENDO3c"/>
    <property type="match status" value="1"/>
</dbReference>
<keyword evidence="5" id="KW-0004">4Fe-4S</keyword>
<keyword evidence="8 15" id="KW-0378">Hydrolase</keyword>
<reference evidence="16" key="1">
    <citation type="journal article" date="2019" name="Int. J. Syst. Evol. Microbiol.">
        <title>The Global Catalogue of Microorganisms (GCM) 10K type strain sequencing project: providing services to taxonomists for standard genome sequencing and annotation.</title>
        <authorList>
            <consortium name="The Broad Institute Genomics Platform"/>
            <consortium name="The Broad Institute Genome Sequencing Center for Infectious Disease"/>
            <person name="Wu L."/>
            <person name="Ma J."/>
        </authorList>
    </citation>
    <scope>NUCLEOTIDE SEQUENCE [LARGE SCALE GENOMIC DNA]</scope>
    <source>
        <strain evidence="16">TISTR 1858</strain>
    </source>
</reference>
<dbReference type="Gene3D" id="3.90.79.10">
    <property type="entry name" value="Nucleoside Triphosphate Pyrophosphohydrolase"/>
    <property type="match status" value="1"/>
</dbReference>
<comment type="caution">
    <text evidence="15">The sequence shown here is derived from an EMBL/GenBank/DDBJ whole genome shotgun (WGS) entry which is preliminary data.</text>
</comment>
<proteinExistence type="inferred from homology"/>
<dbReference type="InterPro" id="IPR000445">
    <property type="entry name" value="HhH_motif"/>
</dbReference>